<keyword evidence="2" id="KW-0808">Transferase</keyword>
<dbReference type="InterPro" id="IPR013215">
    <property type="entry name" value="Cbl-indep_Met_Synth_N"/>
</dbReference>
<dbReference type="InterPro" id="IPR038071">
    <property type="entry name" value="UROD/MetE-like_sf"/>
</dbReference>
<evidence type="ECO:0000259" key="1">
    <source>
        <dbReference type="Pfam" id="PF08267"/>
    </source>
</evidence>
<dbReference type="Gene3D" id="3.20.20.210">
    <property type="match status" value="1"/>
</dbReference>
<dbReference type="GO" id="GO:0008270">
    <property type="term" value="F:zinc ion binding"/>
    <property type="evidence" value="ECO:0007669"/>
    <property type="project" value="InterPro"/>
</dbReference>
<dbReference type="Pfam" id="PF08267">
    <property type="entry name" value="Meth_synt_1"/>
    <property type="match status" value="1"/>
</dbReference>
<dbReference type="GO" id="GO:0032259">
    <property type="term" value="P:methylation"/>
    <property type="evidence" value="ECO:0007669"/>
    <property type="project" value="UniProtKB-KW"/>
</dbReference>
<keyword evidence="2" id="KW-0489">Methyltransferase</keyword>
<name>A0AAN6JJ57_9BASI</name>
<evidence type="ECO:0000313" key="2">
    <source>
        <dbReference type="EMBL" id="KAK0528275.1"/>
    </source>
</evidence>
<dbReference type="EMBL" id="JAPDMQ010000279">
    <property type="protein sequence ID" value="KAK0528275.1"/>
    <property type="molecule type" value="Genomic_DNA"/>
</dbReference>
<feature type="non-terminal residue" evidence="2">
    <location>
        <position position="1"/>
    </location>
</feature>
<proteinExistence type="predicted"/>
<dbReference type="Proteomes" id="UP001176521">
    <property type="component" value="Unassembled WGS sequence"/>
</dbReference>
<gene>
    <name evidence="2" type="primary">MET6_1</name>
    <name evidence="2" type="ORF">OC842_004595</name>
</gene>
<sequence>ASEFKLNELKPVNDFVEAKQAGFNARPVLIGPITLLWLGKVSTEAKDPAFDRVSLAPKLAAVYAELLTKLAEAGATSVQIDEPVLVTDAAEKYTSAFQSVYETLAKSGVKLLLTTYFGRLVNNLRDCQEGPHHRSSYRP</sequence>
<dbReference type="PANTHER" id="PTHR30519">
    <property type="entry name" value="5-METHYLTETRAHYDROPTEROYLTRIGLUTAMATE--HOMOCYSTEINE METHYLTRANSFERASE"/>
    <property type="match status" value="1"/>
</dbReference>
<organism evidence="2 3">
    <name type="scientific">Tilletia horrida</name>
    <dbReference type="NCBI Taxonomy" id="155126"/>
    <lineage>
        <taxon>Eukaryota</taxon>
        <taxon>Fungi</taxon>
        <taxon>Dikarya</taxon>
        <taxon>Basidiomycota</taxon>
        <taxon>Ustilaginomycotina</taxon>
        <taxon>Exobasidiomycetes</taxon>
        <taxon>Tilletiales</taxon>
        <taxon>Tilletiaceae</taxon>
        <taxon>Tilletia</taxon>
    </lineage>
</organism>
<dbReference type="GO" id="GO:0003871">
    <property type="term" value="F:5-methyltetrahydropteroyltriglutamate-homocysteine S-methyltransferase activity"/>
    <property type="evidence" value="ECO:0007669"/>
    <property type="project" value="UniProtKB-EC"/>
</dbReference>
<evidence type="ECO:0000313" key="3">
    <source>
        <dbReference type="Proteomes" id="UP001176521"/>
    </source>
</evidence>
<accession>A0AAN6JJ57</accession>
<dbReference type="GO" id="GO:0008652">
    <property type="term" value="P:amino acid biosynthetic process"/>
    <property type="evidence" value="ECO:0007669"/>
    <property type="project" value="InterPro"/>
</dbReference>
<feature type="domain" description="Cobalamin-independent methionine synthase MetE N-terminal" evidence="1">
    <location>
        <begin position="2"/>
        <end position="126"/>
    </location>
</feature>
<reference evidence="2" key="1">
    <citation type="journal article" date="2023" name="PhytoFront">
        <title>Draft Genome Resources of Seven Strains of Tilletia horrida, Causal Agent of Kernel Smut of Rice.</title>
        <authorList>
            <person name="Khanal S."/>
            <person name="Antony Babu S."/>
            <person name="Zhou X.G."/>
        </authorList>
    </citation>
    <scope>NUCLEOTIDE SEQUENCE</scope>
    <source>
        <strain evidence="2">TX3</strain>
    </source>
</reference>
<dbReference type="SUPFAM" id="SSF51726">
    <property type="entry name" value="UROD/MetE-like"/>
    <property type="match status" value="1"/>
</dbReference>
<keyword evidence="3" id="KW-1185">Reference proteome</keyword>
<dbReference type="EC" id="2.1.1.14" evidence="2"/>
<protein>
    <submittedName>
        <fullName evidence="2">Methionine-synthesizing 5-methyltetrahydropteroyltriglutamate--homocysteine methyltransferase</fullName>
        <ecNumber evidence="2">2.1.1.14</ecNumber>
    </submittedName>
</protein>
<comment type="caution">
    <text evidence="2">The sequence shown here is derived from an EMBL/GenBank/DDBJ whole genome shotgun (WGS) entry which is preliminary data.</text>
</comment>
<dbReference type="AlphaFoldDB" id="A0AAN6JJ57"/>